<evidence type="ECO:0000259" key="2">
    <source>
        <dbReference type="SMART" id="SM00256"/>
    </source>
</evidence>
<dbReference type="EMBL" id="AGNK02001513">
    <property type="status" value="NOT_ANNOTATED_CDS"/>
    <property type="molecule type" value="Genomic_DNA"/>
</dbReference>
<dbReference type="Proteomes" id="UP000004995">
    <property type="component" value="Unassembled WGS sequence"/>
</dbReference>
<dbReference type="SUPFAM" id="SSF81383">
    <property type="entry name" value="F-box domain"/>
    <property type="match status" value="1"/>
</dbReference>
<proteinExistence type="predicted"/>
<sequence>MEEETLTSGEGGGIHALCDDALVGILVRLPSKSVLRCRAVCRSWRRITTDRSFLADHAARRPLGMITLSSLFSVGTRAANTVSLSGGDPAASVAPPVPEAARQGRDPDGRLVQRALLPRWAARAEPTPWALHRLQSHHQAVDQPARAAALASEPCFTAIACGFYLHGSSGEYRLLCHGLGLEESKGTGSIRNGNSHYYVLSAGGTLPRRLGRAPLPTHASAPAGKMLAFDTASETFRLMSRPPERTGDTARVLLELDGELSVAAMQGVTSLAIWALQDYKAEIWTLRYRVEVPLSTLYGRASCSMPSSTALAALRTGARAILISLHLGH</sequence>
<dbReference type="EnsemblPlants" id="KQL14081">
    <property type="protein sequence ID" value="KQL14081"/>
    <property type="gene ID" value="SETIT_024385mg"/>
</dbReference>
<accession>K3ZCV5</accession>
<evidence type="ECO:0000313" key="3">
    <source>
        <dbReference type="EnsemblPlants" id="KQL14081"/>
    </source>
</evidence>
<dbReference type="SMART" id="SM00256">
    <property type="entry name" value="FBOX"/>
    <property type="match status" value="1"/>
</dbReference>
<dbReference type="CDD" id="cd22157">
    <property type="entry name" value="F-box_AtFBW1-like"/>
    <property type="match status" value="1"/>
</dbReference>
<evidence type="ECO:0000256" key="1">
    <source>
        <dbReference type="SAM" id="MobiDB-lite"/>
    </source>
</evidence>
<dbReference type="InParanoid" id="K3ZCV5"/>
<dbReference type="PANTHER" id="PTHR47993:SF24">
    <property type="entry name" value="F-BOX DOMAIN-CONTAINING PROTEIN"/>
    <property type="match status" value="1"/>
</dbReference>
<evidence type="ECO:0000313" key="4">
    <source>
        <dbReference type="Proteomes" id="UP000004995"/>
    </source>
</evidence>
<reference evidence="3" key="2">
    <citation type="submission" date="2018-08" db="UniProtKB">
        <authorList>
            <consortium name="EnsemblPlants"/>
        </authorList>
    </citation>
    <scope>IDENTIFICATION</scope>
    <source>
        <strain evidence="3">Yugu1</strain>
    </source>
</reference>
<feature type="domain" description="F-box" evidence="2">
    <location>
        <begin position="17"/>
        <end position="57"/>
    </location>
</feature>
<dbReference type="Gene3D" id="1.20.1280.50">
    <property type="match status" value="1"/>
</dbReference>
<name>K3ZCV5_SETIT</name>
<dbReference type="InterPro" id="IPR001810">
    <property type="entry name" value="F-box_dom"/>
</dbReference>
<dbReference type="Gramene" id="KQL14081">
    <property type="protein sequence ID" value="KQL14081"/>
    <property type="gene ID" value="SETIT_024385mg"/>
</dbReference>
<keyword evidence="4" id="KW-1185">Reference proteome</keyword>
<dbReference type="Pfam" id="PF00646">
    <property type="entry name" value="F-box"/>
    <property type="match status" value="1"/>
</dbReference>
<organism evidence="3 4">
    <name type="scientific">Setaria italica</name>
    <name type="common">Foxtail millet</name>
    <name type="synonym">Panicum italicum</name>
    <dbReference type="NCBI Taxonomy" id="4555"/>
    <lineage>
        <taxon>Eukaryota</taxon>
        <taxon>Viridiplantae</taxon>
        <taxon>Streptophyta</taxon>
        <taxon>Embryophyta</taxon>
        <taxon>Tracheophyta</taxon>
        <taxon>Spermatophyta</taxon>
        <taxon>Magnoliopsida</taxon>
        <taxon>Liliopsida</taxon>
        <taxon>Poales</taxon>
        <taxon>Poaceae</taxon>
        <taxon>PACMAD clade</taxon>
        <taxon>Panicoideae</taxon>
        <taxon>Panicodae</taxon>
        <taxon>Paniceae</taxon>
        <taxon>Cenchrinae</taxon>
        <taxon>Setaria</taxon>
    </lineage>
</organism>
<dbReference type="OMA" id="CNRTHRD"/>
<dbReference type="AlphaFoldDB" id="K3ZCV5"/>
<reference evidence="4" key="1">
    <citation type="journal article" date="2012" name="Nat. Biotechnol.">
        <title>Reference genome sequence of the model plant Setaria.</title>
        <authorList>
            <person name="Bennetzen J.L."/>
            <person name="Schmutz J."/>
            <person name="Wang H."/>
            <person name="Percifield R."/>
            <person name="Hawkins J."/>
            <person name="Pontaroli A.C."/>
            <person name="Estep M."/>
            <person name="Feng L."/>
            <person name="Vaughn J.N."/>
            <person name="Grimwood J."/>
            <person name="Jenkins J."/>
            <person name="Barry K."/>
            <person name="Lindquist E."/>
            <person name="Hellsten U."/>
            <person name="Deshpande S."/>
            <person name="Wang X."/>
            <person name="Wu X."/>
            <person name="Mitros T."/>
            <person name="Triplett J."/>
            <person name="Yang X."/>
            <person name="Ye C.Y."/>
            <person name="Mauro-Herrera M."/>
            <person name="Wang L."/>
            <person name="Li P."/>
            <person name="Sharma M."/>
            <person name="Sharma R."/>
            <person name="Ronald P.C."/>
            <person name="Panaud O."/>
            <person name="Kellogg E.A."/>
            <person name="Brutnell T.P."/>
            <person name="Doust A.N."/>
            <person name="Tuskan G.A."/>
            <person name="Rokhsar D."/>
            <person name="Devos K.M."/>
        </authorList>
    </citation>
    <scope>NUCLEOTIDE SEQUENCE [LARGE SCALE GENOMIC DNA]</scope>
    <source>
        <strain evidence="4">cv. Yugu1</strain>
    </source>
</reference>
<dbReference type="InterPro" id="IPR050233">
    <property type="entry name" value="A_thaliana_F-box"/>
</dbReference>
<dbReference type="InterPro" id="IPR036047">
    <property type="entry name" value="F-box-like_dom_sf"/>
</dbReference>
<dbReference type="PANTHER" id="PTHR47993">
    <property type="entry name" value="OS09G0372900 PROTEIN-RELATED"/>
    <property type="match status" value="1"/>
</dbReference>
<feature type="region of interest" description="Disordered" evidence="1">
    <location>
        <begin position="85"/>
        <end position="108"/>
    </location>
</feature>
<dbReference type="HOGENOM" id="CLU_032609_2_0_1"/>
<protein>
    <recommendedName>
        <fullName evidence="2">F-box domain-containing protein</fullName>
    </recommendedName>
</protein>